<protein>
    <submittedName>
        <fullName evidence="2">Uncharacterized protein</fullName>
    </submittedName>
</protein>
<feature type="region of interest" description="Disordered" evidence="1">
    <location>
        <begin position="33"/>
        <end position="52"/>
    </location>
</feature>
<proteinExistence type="predicted"/>
<dbReference type="EMBL" id="JAHRIP010015576">
    <property type="protein sequence ID" value="MEQ2285945.1"/>
    <property type="molecule type" value="Genomic_DNA"/>
</dbReference>
<dbReference type="Proteomes" id="UP001469553">
    <property type="component" value="Unassembled WGS sequence"/>
</dbReference>
<evidence type="ECO:0000313" key="3">
    <source>
        <dbReference type="Proteomes" id="UP001469553"/>
    </source>
</evidence>
<sequence>MLTPRGQERRTWFSLESSHLNHEKTCFLPQRLDHDLPPFHEPNQRDFSDGHGPPWGHGIHFKQLESLAKNIDVFDPGSQESNIDAYLLEVEHYLLNNNI</sequence>
<name>A0ABV0XWU7_9TELE</name>
<accession>A0ABV0XWU7</accession>
<evidence type="ECO:0000313" key="2">
    <source>
        <dbReference type="EMBL" id="MEQ2285945.1"/>
    </source>
</evidence>
<keyword evidence="3" id="KW-1185">Reference proteome</keyword>
<gene>
    <name evidence="2" type="ORF">AMECASPLE_037168</name>
</gene>
<evidence type="ECO:0000256" key="1">
    <source>
        <dbReference type="SAM" id="MobiDB-lite"/>
    </source>
</evidence>
<comment type="caution">
    <text evidence="2">The sequence shown here is derived from an EMBL/GenBank/DDBJ whole genome shotgun (WGS) entry which is preliminary data.</text>
</comment>
<organism evidence="2 3">
    <name type="scientific">Ameca splendens</name>
    <dbReference type="NCBI Taxonomy" id="208324"/>
    <lineage>
        <taxon>Eukaryota</taxon>
        <taxon>Metazoa</taxon>
        <taxon>Chordata</taxon>
        <taxon>Craniata</taxon>
        <taxon>Vertebrata</taxon>
        <taxon>Euteleostomi</taxon>
        <taxon>Actinopterygii</taxon>
        <taxon>Neopterygii</taxon>
        <taxon>Teleostei</taxon>
        <taxon>Neoteleostei</taxon>
        <taxon>Acanthomorphata</taxon>
        <taxon>Ovalentaria</taxon>
        <taxon>Atherinomorphae</taxon>
        <taxon>Cyprinodontiformes</taxon>
        <taxon>Goodeidae</taxon>
        <taxon>Ameca</taxon>
    </lineage>
</organism>
<reference evidence="2 3" key="1">
    <citation type="submission" date="2021-06" db="EMBL/GenBank/DDBJ databases">
        <authorList>
            <person name="Palmer J.M."/>
        </authorList>
    </citation>
    <scope>NUCLEOTIDE SEQUENCE [LARGE SCALE GENOMIC DNA]</scope>
    <source>
        <strain evidence="2 3">AS_MEX2019</strain>
        <tissue evidence="2">Muscle</tissue>
    </source>
</reference>
<feature type="compositionally biased region" description="Basic and acidic residues" evidence="1">
    <location>
        <begin position="33"/>
        <end position="49"/>
    </location>
</feature>